<accession>A0A3E0AA94</accession>
<evidence type="ECO:0000256" key="3">
    <source>
        <dbReference type="ARBA" id="ARBA00023065"/>
    </source>
</evidence>
<dbReference type="InterPro" id="IPR044911">
    <property type="entry name" value="V-type_ATPase_csu/dsu_dom_3"/>
</dbReference>
<evidence type="ECO:0000313" key="4">
    <source>
        <dbReference type="EMBL" id="REG08422.1"/>
    </source>
</evidence>
<comment type="similarity">
    <text evidence="1">Belongs to the V-ATPase V0D/AC39 subunit family.</text>
</comment>
<dbReference type="AlphaFoldDB" id="A0A3E0AA94"/>
<dbReference type="Proteomes" id="UP000256388">
    <property type="component" value="Unassembled WGS sequence"/>
</dbReference>
<dbReference type="Gene3D" id="1.10.132.50">
    <property type="entry name" value="ATP synthase (C/AC39) subunit, domain 3"/>
    <property type="match status" value="1"/>
</dbReference>
<dbReference type="PANTHER" id="PTHR38682">
    <property type="entry name" value="V-TYPE ATP SYNTHASE SUBUNIT C"/>
    <property type="match status" value="1"/>
</dbReference>
<name>A0A3E0AA94_9CHLR</name>
<organism evidence="4 5">
    <name type="scientific">Pelolinea submarina</name>
    <dbReference type="NCBI Taxonomy" id="913107"/>
    <lineage>
        <taxon>Bacteria</taxon>
        <taxon>Bacillati</taxon>
        <taxon>Chloroflexota</taxon>
        <taxon>Anaerolineae</taxon>
        <taxon>Anaerolineales</taxon>
        <taxon>Anaerolineaceae</taxon>
        <taxon>Pelolinea</taxon>
    </lineage>
</organism>
<protein>
    <submittedName>
        <fullName evidence="4">Vacuolar-type H+-ATPase subunit C/Vma6</fullName>
    </submittedName>
</protein>
<evidence type="ECO:0000256" key="2">
    <source>
        <dbReference type="ARBA" id="ARBA00022448"/>
    </source>
</evidence>
<sequence>MALYDYGNTRLRARISRLLSIQTLESYSDLTSIDSFISALTKTPYKESVEMALTYAHGYGCVAEAMQRELKKIVTDLNRFYEGNALENVSVIFRRMDLLNIKAILRGLSHEAHIEDVTSSFSPLGTISNPILLQIAKSKDVYEAISRIVVYQLPVAKPLMELKARSMKLTSAEIELALEKWYFTQINIDLNGNSEDIRILREYYAIEADIVNLNTVLRFVGAPDAYSKIESGIESFLINPGNITTHKLIRLSKMQDVTKVIEALFFTKYGKFLRIALQCYQESQLLSEFENQMRMYSLDWLSMLPKQYPLGIGVPLGYASMKKSEIRNLRWIAKGIQSGFEPGYIKENLEKPHE</sequence>
<dbReference type="Pfam" id="PF01992">
    <property type="entry name" value="vATP-synt_AC39"/>
    <property type="match status" value="1"/>
</dbReference>
<dbReference type="Gene3D" id="1.20.1690.10">
    <property type="entry name" value="V-type ATP synthase subunit C domain"/>
    <property type="match status" value="2"/>
</dbReference>
<dbReference type="GO" id="GO:0046961">
    <property type="term" value="F:proton-transporting ATPase activity, rotational mechanism"/>
    <property type="evidence" value="ECO:0007669"/>
    <property type="project" value="InterPro"/>
</dbReference>
<dbReference type="EMBL" id="QUMS01000002">
    <property type="protein sequence ID" value="REG08422.1"/>
    <property type="molecule type" value="Genomic_DNA"/>
</dbReference>
<evidence type="ECO:0000313" key="5">
    <source>
        <dbReference type="Proteomes" id="UP000256388"/>
    </source>
</evidence>
<dbReference type="InterPro" id="IPR036079">
    <property type="entry name" value="ATPase_csu/dsu_sf"/>
</dbReference>
<dbReference type="RefSeq" id="WP_116225078.1">
    <property type="nucleotide sequence ID" value="NZ_AP018437.1"/>
</dbReference>
<dbReference type="InterPro" id="IPR035067">
    <property type="entry name" value="V-type_ATPase_csu/dsu"/>
</dbReference>
<keyword evidence="2" id="KW-0813">Transport</keyword>
<dbReference type="InterPro" id="IPR002843">
    <property type="entry name" value="ATPase_V0-cplx_csu/dsu"/>
</dbReference>
<keyword evidence="5" id="KW-1185">Reference proteome</keyword>
<dbReference type="InterPro" id="IPR050873">
    <property type="entry name" value="V-ATPase_V0D/AC39_subunit"/>
</dbReference>
<evidence type="ECO:0000256" key="1">
    <source>
        <dbReference type="ARBA" id="ARBA00006709"/>
    </source>
</evidence>
<reference evidence="4 5" key="1">
    <citation type="submission" date="2018-08" db="EMBL/GenBank/DDBJ databases">
        <title>Genomic Encyclopedia of Type Strains, Phase IV (KMG-IV): sequencing the most valuable type-strain genomes for metagenomic binning, comparative biology and taxonomic classification.</title>
        <authorList>
            <person name="Goeker M."/>
        </authorList>
    </citation>
    <scope>NUCLEOTIDE SEQUENCE [LARGE SCALE GENOMIC DNA]</scope>
    <source>
        <strain evidence="4 5">DSM 23923</strain>
    </source>
</reference>
<dbReference type="SUPFAM" id="SSF103486">
    <property type="entry name" value="V-type ATP synthase subunit C"/>
    <property type="match status" value="1"/>
</dbReference>
<keyword evidence="3" id="KW-0406">Ion transport</keyword>
<dbReference type="PANTHER" id="PTHR38682:SF1">
    <property type="entry name" value="V-TYPE ATP SYNTHASE SUBUNIT C"/>
    <property type="match status" value="1"/>
</dbReference>
<comment type="caution">
    <text evidence="4">The sequence shown here is derived from an EMBL/GenBank/DDBJ whole genome shotgun (WGS) entry which is preliminary data.</text>
</comment>
<proteinExistence type="inferred from homology"/>
<gene>
    <name evidence="4" type="ORF">DFR64_1789</name>
</gene>